<evidence type="ECO:0000256" key="7">
    <source>
        <dbReference type="ARBA" id="ARBA00039082"/>
    </source>
</evidence>
<dbReference type="Pfam" id="PF00544">
    <property type="entry name" value="Pectate_lyase_4"/>
    <property type="match status" value="1"/>
</dbReference>
<evidence type="ECO:0000256" key="2">
    <source>
        <dbReference type="ARBA" id="ARBA00023157"/>
    </source>
</evidence>
<protein>
    <recommendedName>
        <fullName evidence="7">pectin lyase</fullName>
        <ecNumber evidence="7">4.2.2.10</ecNumber>
    </recommendedName>
</protein>
<evidence type="ECO:0000256" key="4">
    <source>
        <dbReference type="ARBA" id="ARBA00023239"/>
    </source>
</evidence>
<dbReference type="STRING" id="1108050.A0A0B7FLR9"/>
<keyword evidence="12" id="KW-1185">Reference proteome</keyword>
<dbReference type="InterPro" id="IPR001810">
    <property type="entry name" value="F-box_dom"/>
</dbReference>
<comment type="catalytic activity">
    <reaction evidence="5">
        <text>Eliminative cleavage of (1-&gt;4)-alpha-D-galacturonan methyl ester to give oligosaccharides with 4-deoxy-6-O-methyl-alpha-D-galact-4-enuronosyl groups at their non-reducing ends.</text>
        <dbReference type="EC" id="4.2.2.10"/>
    </reaction>
</comment>
<dbReference type="Gene3D" id="2.160.20.10">
    <property type="entry name" value="Single-stranded right-handed beta-helix, Pectin lyase-like"/>
    <property type="match status" value="1"/>
</dbReference>
<dbReference type="GO" id="GO:0030570">
    <property type="term" value="F:pectate lyase activity"/>
    <property type="evidence" value="ECO:0007669"/>
    <property type="project" value="InterPro"/>
</dbReference>
<accession>A0A0B7FLR9</accession>
<keyword evidence="8" id="KW-0119">Carbohydrate metabolism</keyword>
<dbReference type="Gene3D" id="1.20.1280.50">
    <property type="match status" value="1"/>
</dbReference>
<dbReference type="EMBL" id="LN679135">
    <property type="protein sequence ID" value="CEL58921.1"/>
    <property type="molecule type" value="Genomic_DNA"/>
</dbReference>
<organism evidence="11 12">
    <name type="scientific">Thanatephorus cucumeris (strain AG1-IB / isolate 7/3/14)</name>
    <name type="common">Lettuce bottom rot fungus</name>
    <name type="synonym">Rhizoctonia solani</name>
    <dbReference type="NCBI Taxonomy" id="1108050"/>
    <lineage>
        <taxon>Eukaryota</taxon>
        <taxon>Fungi</taxon>
        <taxon>Dikarya</taxon>
        <taxon>Basidiomycota</taxon>
        <taxon>Agaricomycotina</taxon>
        <taxon>Agaricomycetes</taxon>
        <taxon>Cantharellales</taxon>
        <taxon>Ceratobasidiaceae</taxon>
        <taxon>Rhizoctonia</taxon>
        <taxon>Rhizoctonia solani AG-1</taxon>
    </lineage>
</organism>
<evidence type="ECO:0000256" key="6">
    <source>
        <dbReference type="ARBA" id="ARBA00037631"/>
    </source>
</evidence>
<dbReference type="InterPro" id="IPR002022">
    <property type="entry name" value="Pec_lyase"/>
</dbReference>
<dbReference type="SMART" id="SM00656">
    <property type="entry name" value="Amb_all"/>
    <property type="match status" value="1"/>
</dbReference>
<sequence>MSLTLKMFVVLLATSRGVFAIGTPFGYGAATTGGGDATAAVPSSTDELISWLGDDTARVILIDKTFDFTSTEGTVTGDGCIPWTCTPGAQIAINLNSWCDNDQPDATTTTVTYNKAGISGISVGSNKTLLGKGTAGWIKGKGLRIAGSSNIIIQNIRFSDINAQYVWGGDAIAIDGGENIWIDHNYFKDVGRQFLVTGYGAAQGVTISDNVFDGSGDYSPLCDGHHYWTLYFTGASDTITFARNYLYQTSGRGPKLGGVSSYSQTVHIYNNYFVDITDHALDAGPGSKAIVEGNYFNTVVRPATDGNTGKVFAPTDSTASAQCTSTLGRSCVTNTLLSSGELANADDTSVIGSFTNVKLRMHLVLQSTDILPTIFAHLDQTDIARALRVCRLWNQWSDILWSSLPALTPMLNLLFPFLFTDADDKYVRGVPLYQMDRQRLFRLNQTIRHLDASFSSSKSLFDGYNPDIPRLLLDLCEPDTALFPRLLSLNTECRNDAEVLGVLPLLNPSLRSLNLAVHQSATDYMHELLEDIESNLPNLEHLSISYLQVSSPVPGESETEGNPASREMDPYLHFPMQSLSLPRSLKTLSVPSACACADALFNFSCLPNLESLTFTGSWVADTHEGEWSELQLSSFPDLRRLSISECSTQTASALLSIIPEAVSLSEVDIALSAANSGLGELCTTLARFRNSIRAVSMRNAGSDPSPTNIQEISEALATCLKLEGLTLNGVIEISDVQFGEFVRRLPYNCVVRIGNHSRP</sequence>
<dbReference type="InterPro" id="IPR006626">
    <property type="entry name" value="PbH1"/>
</dbReference>
<dbReference type="AlphaFoldDB" id="A0A0B7FLR9"/>
<comment type="function">
    <text evidence="6">Pectinolytic enzymes consist of four classes of enzymes: pectin lyase, polygalacturonase, pectin methylesterase and rhamnogalacturonase. Among pectinolytic enzymes, pectin lyase is the most important in depolymerization of pectin, since it cleaves internal glycosidic bonds of highly methylated pectins.</text>
</comment>
<feature type="signal peptide" evidence="9">
    <location>
        <begin position="1"/>
        <end position="20"/>
    </location>
</feature>
<dbReference type="SMART" id="SM00710">
    <property type="entry name" value="PbH1"/>
    <property type="match status" value="3"/>
</dbReference>
<keyword evidence="3" id="KW-0325">Glycoprotein</keyword>
<dbReference type="GO" id="GO:0047490">
    <property type="term" value="F:pectin lyase activity"/>
    <property type="evidence" value="ECO:0007669"/>
    <property type="project" value="UniProtKB-EC"/>
</dbReference>
<dbReference type="Pfam" id="PF12937">
    <property type="entry name" value="F-box-like"/>
    <property type="match status" value="1"/>
</dbReference>
<feature type="domain" description="Pectate lyase" evidence="10">
    <location>
        <begin position="92"/>
        <end position="302"/>
    </location>
</feature>
<evidence type="ECO:0000256" key="1">
    <source>
        <dbReference type="ARBA" id="ARBA00010980"/>
    </source>
</evidence>
<comment type="subcellular location">
    <subcellularLocation>
        <location evidence="8">Secreted</location>
    </subcellularLocation>
</comment>
<dbReference type="OrthoDB" id="3164930at2759"/>
<evidence type="ECO:0000313" key="12">
    <source>
        <dbReference type="Proteomes" id="UP000059188"/>
    </source>
</evidence>
<keyword evidence="4 8" id="KW-0456">Lyase</keyword>
<dbReference type="PANTHER" id="PTHR31683">
    <property type="entry name" value="PECTATE LYASE 18-RELATED"/>
    <property type="match status" value="1"/>
</dbReference>
<dbReference type="SUPFAM" id="SSF81383">
    <property type="entry name" value="F-box domain"/>
    <property type="match status" value="1"/>
</dbReference>
<reference evidence="11 12" key="1">
    <citation type="submission" date="2014-11" db="EMBL/GenBank/DDBJ databases">
        <authorList>
            <person name="Wibberg Daniel"/>
        </authorList>
    </citation>
    <scope>NUCLEOTIDE SEQUENCE [LARGE SCALE GENOMIC DNA]</scope>
    <source>
        <strain evidence="11">Rhizoctonia solani AG1-IB 7/3/14</strain>
    </source>
</reference>
<evidence type="ECO:0000256" key="8">
    <source>
        <dbReference type="RuleBase" id="RU361173"/>
    </source>
</evidence>
<dbReference type="EC" id="4.2.2.10" evidence="7"/>
<dbReference type="Proteomes" id="UP000059188">
    <property type="component" value="Unassembled WGS sequence"/>
</dbReference>
<dbReference type="SUPFAM" id="SSF51126">
    <property type="entry name" value="Pectin lyase-like"/>
    <property type="match status" value="1"/>
</dbReference>
<dbReference type="InterPro" id="IPR036047">
    <property type="entry name" value="F-box-like_dom_sf"/>
</dbReference>
<keyword evidence="9" id="KW-0732">Signal</keyword>
<keyword evidence="2" id="KW-1015">Disulfide bond</keyword>
<evidence type="ECO:0000259" key="10">
    <source>
        <dbReference type="SMART" id="SM00656"/>
    </source>
</evidence>
<dbReference type="InterPro" id="IPR012334">
    <property type="entry name" value="Pectin_lyas_fold"/>
</dbReference>
<gene>
    <name evidence="11" type="primary">pelD</name>
    <name evidence="11" type="ORF">RSOLAG1IB_08942</name>
</gene>
<dbReference type="GO" id="GO:0005576">
    <property type="term" value="C:extracellular region"/>
    <property type="evidence" value="ECO:0007669"/>
    <property type="project" value="UniProtKB-SubCell"/>
</dbReference>
<evidence type="ECO:0000256" key="3">
    <source>
        <dbReference type="ARBA" id="ARBA00023180"/>
    </source>
</evidence>
<feature type="chain" id="PRO_5002114316" description="pectin lyase" evidence="9">
    <location>
        <begin position="21"/>
        <end position="759"/>
    </location>
</feature>
<dbReference type="Gene3D" id="3.80.10.10">
    <property type="entry name" value="Ribonuclease Inhibitor"/>
    <property type="match status" value="1"/>
</dbReference>
<name>A0A0B7FLR9_THACB</name>
<keyword evidence="8" id="KW-0964">Secreted</keyword>
<dbReference type="InterPro" id="IPR032675">
    <property type="entry name" value="LRR_dom_sf"/>
</dbReference>
<proteinExistence type="inferred from homology"/>
<comment type="similarity">
    <text evidence="1 8">Belongs to the polysaccharide lyase 1 family.</text>
</comment>
<evidence type="ECO:0000313" key="11">
    <source>
        <dbReference type="EMBL" id="CEL58921.1"/>
    </source>
</evidence>
<keyword evidence="8" id="KW-0624">Polysaccharide degradation</keyword>
<dbReference type="GO" id="GO:0000272">
    <property type="term" value="P:polysaccharide catabolic process"/>
    <property type="evidence" value="ECO:0007669"/>
    <property type="project" value="UniProtKB-KW"/>
</dbReference>
<dbReference type="InterPro" id="IPR045032">
    <property type="entry name" value="PEL"/>
</dbReference>
<dbReference type="PANTHER" id="PTHR31683:SF67">
    <property type="entry name" value="PECTIN LYASE F-RELATED"/>
    <property type="match status" value="1"/>
</dbReference>
<dbReference type="InterPro" id="IPR011050">
    <property type="entry name" value="Pectin_lyase_fold/virulence"/>
</dbReference>
<evidence type="ECO:0000256" key="5">
    <source>
        <dbReference type="ARBA" id="ARBA00036818"/>
    </source>
</evidence>
<dbReference type="SUPFAM" id="SSF52047">
    <property type="entry name" value="RNI-like"/>
    <property type="match status" value="1"/>
</dbReference>
<evidence type="ECO:0000256" key="9">
    <source>
        <dbReference type="SAM" id="SignalP"/>
    </source>
</evidence>